<keyword evidence="5" id="KW-0598">Phosphotransferase system</keyword>
<dbReference type="GO" id="GO:0005737">
    <property type="term" value="C:cytoplasm"/>
    <property type="evidence" value="ECO:0007669"/>
    <property type="project" value="UniProtKB-SubCell"/>
</dbReference>
<dbReference type="PANTHER" id="PTHR33705">
    <property type="entry name" value="PHOSPHOCARRIER PROTEIN HPR"/>
    <property type="match status" value="1"/>
</dbReference>
<dbReference type="CDD" id="cd00367">
    <property type="entry name" value="PTS-HPr_like"/>
    <property type="match status" value="1"/>
</dbReference>
<dbReference type="Pfam" id="PF00381">
    <property type="entry name" value="PTS-HPr"/>
    <property type="match status" value="1"/>
</dbReference>
<dbReference type="PANTHER" id="PTHR33705:SF2">
    <property type="entry name" value="PHOSPHOCARRIER PROTEIN NPR"/>
    <property type="match status" value="1"/>
</dbReference>
<feature type="domain" description="HPr" evidence="6">
    <location>
        <begin position="1"/>
        <end position="89"/>
    </location>
</feature>
<dbReference type="PRINTS" id="PR00107">
    <property type="entry name" value="PHOSPHOCPHPR"/>
</dbReference>
<dbReference type="InterPro" id="IPR001020">
    <property type="entry name" value="PTS_HPr_His_P_site"/>
</dbReference>
<dbReference type="EMBL" id="LVLH01000028">
    <property type="protein sequence ID" value="OAB48986.1"/>
    <property type="molecule type" value="Genomic_DNA"/>
</dbReference>
<keyword evidence="4" id="KW-0963">Cytoplasm</keyword>
<evidence type="ECO:0000256" key="1">
    <source>
        <dbReference type="ARBA" id="ARBA00003681"/>
    </source>
</evidence>
<name>A0A168RH96_9BACT</name>
<dbReference type="OrthoDB" id="9809047at2"/>
<dbReference type="Proteomes" id="UP000076983">
    <property type="component" value="Unassembled WGS sequence"/>
</dbReference>
<dbReference type="InterPro" id="IPR000032">
    <property type="entry name" value="HPr-like"/>
</dbReference>
<protein>
    <recommendedName>
        <fullName evidence="3">Phosphocarrier protein HPr</fullName>
    </recommendedName>
</protein>
<dbReference type="STRING" id="29557.MGALLINA_03180"/>
<accession>A0A168RH96</accession>
<evidence type="ECO:0000256" key="5">
    <source>
        <dbReference type="ARBA" id="ARBA00022683"/>
    </source>
</evidence>
<evidence type="ECO:0000256" key="2">
    <source>
        <dbReference type="ARBA" id="ARBA00004496"/>
    </source>
</evidence>
<comment type="caution">
    <text evidence="7">The sequence shown here is derived from an EMBL/GenBank/DDBJ whole genome shotgun (WGS) entry which is preliminary data.</text>
</comment>
<dbReference type="PROSITE" id="PS00369">
    <property type="entry name" value="PTS_HPR_HIS"/>
    <property type="match status" value="1"/>
</dbReference>
<evidence type="ECO:0000259" key="6">
    <source>
        <dbReference type="PROSITE" id="PS51350"/>
    </source>
</evidence>
<evidence type="ECO:0000313" key="8">
    <source>
        <dbReference type="Proteomes" id="UP000076983"/>
    </source>
</evidence>
<evidence type="ECO:0000256" key="3">
    <source>
        <dbReference type="ARBA" id="ARBA00020422"/>
    </source>
</evidence>
<evidence type="ECO:0000313" key="7">
    <source>
        <dbReference type="EMBL" id="OAB48986.1"/>
    </source>
</evidence>
<proteinExistence type="predicted"/>
<organism evidence="7 8">
    <name type="scientific">Mycoplasmopsis gallinarum</name>
    <dbReference type="NCBI Taxonomy" id="29557"/>
    <lineage>
        <taxon>Bacteria</taxon>
        <taxon>Bacillati</taxon>
        <taxon>Mycoplasmatota</taxon>
        <taxon>Mycoplasmoidales</taxon>
        <taxon>Metamycoplasmataceae</taxon>
        <taxon>Mycoplasmopsis</taxon>
    </lineage>
</organism>
<dbReference type="InterPro" id="IPR050399">
    <property type="entry name" value="HPr"/>
</dbReference>
<dbReference type="Gene3D" id="3.30.1340.10">
    <property type="entry name" value="HPr-like"/>
    <property type="match status" value="1"/>
</dbReference>
<dbReference type="InterPro" id="IPR035895">
    <property type="entry name" value="HPr-like_sf"/>
</dbReference>
<reference evidence="7 8" key="1">
    <citation type="submission" date="2016-03" db="EMBL/GenBank/DDBJ databases">
        <title>Genome sequence of Mycoplasma gallinarum strain Mgn_IPT.</title>
        <authorList>
            <person name="Yacoub E."/>
            <person name="Sirand-Pugnet P."/>
            <person name="Barre A."/>
            <person name="Maurier F."/>
            <person name="Blanchard A."/>
            <person name="Ben Abdelmoumen B.M."/>
        </authorList>
    </citation>
    <scope>NUCLEOTIDE SEQUENCE [LARGE SCALE GENOMIC DNA]</scope>
    <source>
        <strain evidence="7 8">Mgn_IPT</strain>
    </source>
</reference>
<evidence type="ECO:0000256" key="4">
    <source>
        <dbReference type="ARBA" id="ARBA00022490"/>
    </source>
</evidence>
<gene>
    <name evidence="7" type="ORF">MGALLINA_03180</name>
</gene>
<comment type="function">
    <text evidence="1">General (non sugar-specific) component of the phosphoenolpyruvate-dependent sugar phosphotransferase system (sugar PTS). This major carbohydrate active-transport system catalyzes the phosphorylation of incoming sugar substrates concomitantly with their translocation across the cell membrane. The phosphoryl group from phosphoenolpyruvate (PEP) is transferred to the phosphoryl carrier protein HPr by enzyme I. Phospho-HPr then transfers it to the PTS EIIA domain.</text>
</comment>
<keyword evidence="8" id="KW-1185">Reference proteome</keyword>
<dbReference type="GO" id="GO:0009401">
    <property type="term" value="P:phosphoenolpyruvate-dependent sugar phosphotransferase system"/>
    <property type="evidence" value="ECO:0007669"/>
    <property type="project" value="UniProtKB-KW"/>
</dbReference>
<dbReference type="NCBIfam" id="TIGR01003">
    <property type="entry name" value="PTS_HPr_family"/>
    <property type="match status" value="1"/>
</dbReference>
<dbReference type="PROSITE" id="PS51350">
    <property type="entry name" value="PTS_HPR_DOM"/>
    <property type="match status" value="1"/>
</dbReference>
<sequence length="89" mass="9725">MKTFTVKVNNPAGLHARPATFIAAEASKFKSDLQLVIDKNGKFANLKSVMNIIALTINKNDTITVKANGDDEDKAIQALHEAFKVNEII</sequence>
<dbReference type="PATRIC" id="fig|29557.3.peg.302"/>
<keyword evidence="7" id="KW-0808">Transferase</keyword>
<comment type="subcellular location">
    <subcellularLocation>
        <location evidence="2">Cytoplasm</location>
    </subcellularLocation>
</comment>
<dbReference type="GO" id="GO:0016740">
    <property type="term" value="F:transferase activity"/>
    <property type="evidence" value="ECO:0007669"/>
    <property type="project" value="UniProtKB-KW"/>
</dbReference>
<dbReference type="SUPFAM" id="SSF55594">
    <property type="entry name" value="HPr-like"/>
    <property type="match status" value="1"/>
</dbReference>
<dbReference type="AlphaFoldDB" id="A0A168RH96"/>
<dbReference type="RefSeq" id="WP_027333110.1">
    <property type="nucleotide sequence ID" value="NZ_LVLH01000028.1"/>
</dbReference>